<proteinExistence type="predicted"/>
<name>A0A067L650_JATCU</name>
<sequence>MALKRSGKEEEVIGAVLRCTRTIIKETVKVSVIELDIQESTQEYRSQETEEIAADKEPFIRTIPVEEGVHEEEDEEKEEEAIEMSQEEMSLKSTSINIVYT</sequence>
<dbReference type="Proteomes" id="UP000027138">
    <property type="component" value="Unassembled WGS sequence"/>
</dbReference>
<accession>A0A067L650</accession>
<feature type="region of interest" description="Disordered" evidence="1">
    <location>
        <begin position="82"/>
        <end position="101"/>
    </location>
</feature>
<evidence type="ECO:0000256" key="1">
    <source>
        <dbReference type="SAM" id="MobiDB-lite"/>
    </source>
</evidence>
<evidence type="ECO:0000313" key="3">
    <source>
        <dbReference type="Proteomes" id="UP000027138"/>
    </source>
</evidence>
<feature type="compositionally biased region" description="Polar residues" evidence="1">
    <location>
        <begin position="91"/>
        <end position="101"/>
    </location>
</feature>
<protein>
    <submittedName>
        <fullName evidence="2">Uncharacterized protein</fullName>
    </submittedName>
</protein>
<dbReference type="AlphaFoldDB" id="A0A067L650"/>
<dbReference type="EMBL" id="KK914256">
    <property type="protein sequence ID" value="KDP43946.1"/>
    <property type="molecule type" value="Genomic_DNA"/>
</dbReference>
<organism evidence="2 3">
    <name type="scientific">Jatropha curcas</name>
    <name type="common">Barbados nut</name>
    <dbReference type="NCBI Taxonomy" id="180498"/>
    <lineage>
        <taxon>Eukaryota</taxon>
        <taxon>Viridiplantae</taxon>
        <taxon>Streptophyta</taxon>
        <taxon>Embryophyta</taxon>
        <taxon>Tracheophyta</taxon>
        <taxon>Spermatophyta</taxon>
        <taxon>Magnoliopsida</taxon>
        <taxon>eudicotyledons</taxon>
        <taxon>Gunneridae</taxon>
        <taxon>Pentapetalae</taxon>
        <taxon>rosids</taxon>
        <taxon>fabids</taxon>
        <taxon>Malpighiales</taxon>
        <taxon>Euphorbiaceae</taxon>
        <taxon>Crotonoideae</taxon>
        <taxon>Jatropheae</taxon>
        <taxon>Jatropha</taxon>
    </lineage>
</organism>
<keyword evidence="3" id="KW-1185">Reference proteome</keyword>
<gene>
    <name evidence="2" type="ORF">JCGZ_05413</name>
</gene>
<reference evidence="2 3" key="1">
    <citation type="journal article" date="2014" name="PLoS ONE">
        <title>Global Analysis of Gene Expression Profiles in Physic Nut (Jatropha curcas L.) Seedlings Exposed to Salt Stress.</title>
        <authorList>
            <person name="Zhang L."/>
            <person name="Zhang C."/>
            <person name="Wu P."/>
            <person name="Chen Y."/>
            <person name="Li M."/>
            <person name="Jiang H."/>
            <person name="Wu G."/>
        </authorList>
    </citation>
    <scope>NUCLEOTIDE SEQUENCE [LARGE SCALE GENOMIC DNA]</scope>
    <source>
        <strain evidence="3">cv. GZQX0401</strain>
        <tissue evidence="2">Young leaves</tissue>
    </source>
</reference>
<evidence type="ECO:0000313" key="2">
    <source>
        <dbReference type="EMBL" id="KDP43946.1"/>
    </source>
</evidence>